<reference evidence="2 3" key="1">
    <citation type="submission" date="2018-02" db="EMBL/GenBank/DDBJ databases">
        <title>Genomic Encyclopedia of Archaeal and Bacterial Type Strains, Phase II (KMG-II): from individual species to whole genera.</title>
        <authorList>
            <person name="Goeker M."/>
        </authorList>
    </citation>
    <scope>NUCLEOTIDE SEQUENCE [LARGE SCALE GENOMIC DNA]</scope>
    <source>
        <strain evidence="2 3">DSM 15099</strain>
    </source>
</reference>
<dbReference type="InterPro" id="IPR052511">
    <property type="entry name" value="ATP-dep_Helicase"/>
</dbReference>
<proteinExistence type="predicted"/>
<accession>A0A2S6FXS0</accession>
<protein>
    <submittedName>
        <fullName evidence="2">Helicase-like protein</fullName>
    </submittedName>
</protein>
<keyword evidence="2" id="KW-0347">Helicase</keyword>
<dbReference type="PROSITE" id="PS51194">
    <property type="entry name" value="HELICASE_CTER"/>
    <property type="match status" value="1"/>
</dbReference>
<dbReference type="RefSeq" id="WP_104409771.1">
    <property type="nucleotide sequence ID" value="NZ_PTIS01000007.1"/>
</dbReference>
<dbReference type="GO" id="GO:0016887">
    <property type="term" value="F:ATP hydrolysis activity"/>
    <property type="evidence" value="ECO:0007669"/>
    <property type="project" value="TreeGrafter"/>
</dbReference>
<dbReference type="PANTHER" id="PTHR47962:SF5">
    <property type="entry name" value="ATP-DEPENDENT HELICASE LHR-RELATED"/>
    <property type="match status" value="1"/>
</dbReference>
<keyword evidence="2" id="KW-0378">Hydrolase</keyword>
<evidence type="ECO:0000313" key="3">
    <source>
        <dbReference type="Proteomes" id="UP000239863"/>
    </source>
</evidence>
<keyword evidence="2" id="KW-0067">ATP-binding</keyword>
<dbReference type="Proteomes" id="UP000239863">
    <property type="component" value="Unassembled WGS sequence"/>
</dbReference>
<dbReference type="OrthoDB" id="9774462at2"/>
<keyword evidence="2" id="KW-0547">Nucleotide-binding</keyword>
<evidence type="ECO:0000313" key="2">
    <source>
        <dbReference type="EMBL" id="PPK48381.1"/>
    </source>
</evidence>
<dbReference type="PANTHER" id="PTHR47962">
    <property type="entry name" value="ATP-DEPENDENT HELICASE LHR-RELATED-RELATED"/>
    <property type="match status" value="1"/>
</dbReference>
<dbReference type="SMART" id="SM00490">
    <property type="entry name" value="HELICc"/>
    <property type="match status" value="1"/>
</dbReference>
<dbReference type="InterPro" id="IPR027417">
    <property type="entry name" value="P-loop_NTPase"/>
</dbReference>
<dbReference type="EMBL" id="PTIS01000007">
    <property type="protein sequence ID" value="PPK48381.1"/>
    <property type="molecule type" value="Genomic_DNA"/>
</dbReference>
<comment type="caution">
    <text evidence="2">The sequence shown here is derived from an EMBL/GenBank/DDBJ whole genome shotgun (WGS) entry which is preliminary data.</text>
</comment>
<dbReference type="AlphaFoldDB" id="A0A2S6FXS0"/>
<evidence type="ECO:0000259" key="1">
    <source>
        <dbReference type="PROSITE" id="PS51194"/>
    </source>
</evidence>
<gene>
    <name evidence="2" type="ORF">BD821_10718</name>
</gene>
<feature type="domain" description="Helicase C-terminal" evidence="1">
    <location>
        <begin position="1"/>
        <end position="129"/>
    </location>
</feature>
<dbReference type="InterPro" id="IPR001650">
    <property type="entry name" value="Helicase_C-like"/>
</dbReference>
<dbReference type="Pfam" id="PF00271">
    <property type="entry name" value="Helicase_C"/>
    <property type="match status" value="1"/>
</dbReference>
<dbReference type="Gene3D" id="3.40.50.300">
    <property type="entry name" value="P-loop containing nucleotide triphosphate hydrolases"/>
    <property type="match status" value="1"/>
</dbReference>
<dbReference type="SUPFAM" id="SSF52540">
    <property type="entry name" value="P-loop containing nucleoside triphosphate hydrolases"/>
    <property type="match status" value="1"/>
</dbReference>
<sequence length="259" mass="29272">MAVGLSRLGKKRGSDTRYFAHHSSVSKDMRLTAEKFAKSSKGELFTICCTSTLELGIDIGSVDSIVQYNAPHSVASLGQRLGRSGRTTRENILHFIATDEWSLLQGLAAISLYEDGVIDRFDPIIKPYDVFAHQIISILLENTGMPFEDVKDIELVSKKIYVTRAVDGNPPMFSGGSGNITNEIRSRMKTILEDRSYWIDYSDNIKKVLLKLSKENLRYEKFQWTEENDKIGLRTFQSTKINRTLQLLLNMPGKVEITN</sequence>
<organism evidence="2 3">
    <name type="scientific">Clostridium algidicarnis DSM 15099</name>
    <dbReference type="NCBI Taxonomy" id="1121295"/>
    <lineage>
        <taxon>Bacteria</taxon>
        <taxon>Bacillati</taxon>
        <taxon>Bacillota</taxon>
        <taxon>Clostridia</taxon>
        <taxon>Eubacteriales</taxon>
        <taxon>Clostridiaceae</taxon>
        <taxon>Clostridium</taxon>
    </lineage>
</organism>
<dbReference type="GO" id="GO:0003677">
    <property type="term" value="F:DNA binding"/>
    <property type="evidence" value="ECO:0007669"/>
    <property type="project" value="TreeGrafter"/>
</dbReference>
<name>A0A2S6FXS0_9CLOT</name>
<dbReference type="GO" id="GO:0004386">
    <property type="term" value="F:helicase activity"/>
    <property type="evidence" value="ECO:0007669"/>
    <property type="project" value="UniProtKB-KW"/>
</dbReference>